<dbReference type="InterPro" id="IPR012001">
    <property type="entry name" value="Thiamin_PyroP_enz_TPP-bd_dom"/>
</dbReference>
<dbReference type="CDD" id="cd07035">
    <property type="entry name" value="TPP_PYR_POX_like"/>
    <property type="match status" value="1"/>
</dbReference>
<dbReference type="InterPro" id="IPR012000">
    <property type="entry name" value="Thiamin_PyroP_enz_cen_dom"/>
</dbReference>
<dbReference type="STRING" id="1527607.SAMN05428957_1046"/>
<dbReference type="CDD" id="cd00568">
    <property type="entry name" value="TPP_enzymes"/>
    <property type="match status" value="1"/>
</dbReference>
<name>A0A1G9S014_9BURK</name>
<dbReference type="PANTHER" id="PTHR18968:SF13">
    <property type="entry name" value="ACETOLACTATE SYNTHASE CATALYTIC SUBUNIT, MITOCHONDRIAL"/>
    <property type="match status" value="1"/>
</dbReference>
<reference evidence="9" key="1">
    <citation type="submission" date="2016-10" db="EMBL/GenBank/DDBJ databases">
        <authorList>
            <person name="Varghese N."/>
            <person name="Submissions S."/>
        </authorList>
    </citation>
    <scope>NUCLEOTIDE SEQUENCE [LARGE SCALE GENOMIC DNA]</scope>
    <source>
        <strain evidence="9">EPL6</strain>
    </source>
</reference>
<dbReference type="GO" id="GO:0030976">
    <property type="term" value="F:thiamine pyrophosphate binding"/>
    <property type="evidence" value="ECO:0007669"/>
    <property type="project" value="InterPro"/>
</dbReference>
<proteinExistence type="inferred from homology"/>
<evidence type="ECO:0000259" key="5">
    <source>
        <dbReference type="Pfam" id="PF00205"/>
    </source>
</evidence>
<dbReference type="AlphaFoldDB" id="A0A1G9S014"/>
<evidence type="ECO:0000259" key="6">
    <source>
        <dbReference type="Pfam" id="PF02775"/>
    </source>
</evidence>
<dbReference type="GO" id="GO:0009097">
    <property type="term" value="P:isoleucine biosynthetic process"/>
    <property type="evidence" value="ECO:0007669"/>
    <property type="project" value="TreeGrafter"/>
</dbReference>
<evidence type="ECO:0000256" key="1">
    <source>
        <dbReference type="ARBA" id="ARBA00007812"/>
    </source>
</evidence>
<dbReference type="GO" id="GO:0000287">
    <property type="term" value="F:magnesium ion binding"/>
    <property type="evidence" value="ECO:0007669"/>
    <property type="project" value="InterPro"/>
</dbReference>
<feature type="domain" description="Thiamine pyrophosphate enzyme N-terminal TPP-binding" evidence="7">
    <location>
        <begin position="6"/>
        <end position="118"/>
    </location>
</feature>
<evidence type="ECO:0000313" key="9">
    <source>
        <dbReference type="Proteomes" id="UP000198552"/>
    </source>
</evidence>
<dbReference type="GO" id="GO:0005948">
    <property type="term" value="C:acetolactate synthase complex"/>
    <property type="evidence" value="ECO:0007669"/>
    <property type="project" value="TreeGrafter"/>
</dbReference>
<evidence type="ECO:0000256" key="3">
    <source>
        <dbReference type="RuleBase" id="RU362132"/>
    </source>
</evidence>
<accession>A0A1G9S014</accession>
<dbReference type="Pfam" id="PF00205">
    <property type="entry name" value="TPP_enzyme_M"/>
    <property type="match status" value="1"/>
</dbReference>
<dbReference type="InterPro" id="IPR045229">
    <property type="entry name" value="TPP_enz"/>
</dbReference>
<protein>
    <submittedName>
        <fullName evidence="8">Acetolactate synthase-1/2/3 large subunit</fullName>
    </submittedName>
</protein>
<dbReference type="Proteomes" id="UP000198552">
    <property type="component" value="Unassembled WGS sequence"/>
</dbReference>
<dbReference type="InterPro" id="IPR011766">
    <property type="entry name" value="TPP_enzyme_TPP-bd"/>
</dbReference>
<evidence type="ECO:0000256" key="2">
    <source>
        <dbReference type="ARBA" id="ARBA00023052"/>
    </source>
</evidence>
<evidence type="ECO:0000313" key="8">
    <source>
        <dbReference type="EMBL" id="SDM28600.1"/>
    </source>
</evidence>
<dbReference type="InterPro" id="IPR029061">
    <property type="entry name" value="THDP-binding"/>
</dbReference>
<dbReference type="EMBL" id="FNHP01000004">
    <property type="protein sequence ID" value="SDM28600.1"/>
    <property type="molecule type" value="Genomic_DNA"/>
</dbReference>
<dbReference type="InterPro" id="IPR029035">
    <property type="entry name" value="DHS-like_NAD/FAD-binding_dom"/>
</dbReference>
<dbReference type="PANTHER" id="PTHR18968">
    <property type="entry name" value="THIAMINE PYROPHOSPHATE ENZYMES"/>
    <property type="match status" value="1"/>
</dbReference>
<comment type="similarity">
    <text evidence="1 3">Belongs to the TPP enzyme family.</text>
</comment>
<organism evidence="8 9">
    <name type="scientific">Oryzisolibacter propanilivorax</name>
    <dbReference type="NCBI Taxonomy" id="1527607"/>
    <lineage>
        <taxon>Bacteria</taxon>
        <taxon>Pseudomonadati</taxon>
        <taxon>Pseudomonadota</taxon>
        <taxon>Betaproteobacteria</taxon>
        <taxon>Burkholderiales</taxon>
        <taxon>Comamonadaceae</taxon>
        <taxon>Oryzisolibacter</taxon>
    </lineage>
</organism>
<gene>
    <name evidence="8" type="ORF">SAMN05428957_1046</name>
</gene>
<evidence type="ECO:0000256" key="4">
    <source>
        <dbReference type="SAM" id="MobiDB-lite"/>
    </source>
</evidence>
<dbReference type="Pfam" id="PF02775">
    <property type="entry name" value="TPP_enzyme_C"/>
    <property type="match status" value="1"/>
</dbReference>
<feature type="domain" description="Thiamine pyrophosphate enzyme central" evidence="5">
    <location>
        <begin position="203"/>
        <end position="341"/>
    </location>
</feature>
<sequence>MTQSLRGAEIIVDHLIAEKVPYLFGLCGHGIVGLMDAALDRRDRIRTVSVHNEQIAGFAADAYYRVARQPAATFTSCGPGSINIQMAIANAMFDSSALLAITGNVPTQQFNKGPFQELGHHHQADFVTAMRPYVKRSFQAPRADMLPGLMRQACTAMVAGRPGPVHLDVPFNVFEERVEAGIESPEVWRKGVDWRSAAPAQAVERALSMLLEAERPLILAGHGCLVGDAAQALARASRVLGIPVATTPQGKSVLDDQDPLYLGPTGRDGGYPGNRATRGCDVLLALGTRFGDRGTSSWADGVTHSVGTRIIHVDIDPSALARNYATELGVLADAGTFLEQLAQEAQRHADLHPQRRAGWVTTTAHWRSLWRDALAPGQRSDEAPLHPGRVVADIAAVTPREAVVLSDIGQHHSWMVQQWPVREGGLFLQSGGSATMGFGVGGAIGAQLAAQDRPIVAVVGDGGMLMHASAVATAVEYRLPIVWVVWNNSGYVSIRDLQKGFYGQDREFATRFRDNGVEGALHSTDYALLAQAMGAQGLRVERAADLAGQLERAIRSNRPTVLDVRVNADAPRLTAGAWDMPPIAGPRPSFDPNPLHRG</sequence>
<feature type="region of interest" description="Disordered" evidence="4">
    <location>
        <begin position="577"/>
        <end position="598"/>
    </location>
</feature>
<dbReference type="Gene3D" id="3.40.50.1220">
    <property type="entry name" value="TPP-binding domain"/>
    <property type="match status" value="1"/>
</dbReference>
<dbReference type="RefSeq" id="WP_091568680.1">
    <property type="nucleotide sequence ID" value="NZ_FNHP01000004.1"/>
</dbReference>
<dbReference type="SUPFAM" id="SSF52467">
    <property type="entry name" value="DHS-like NAD/FAD-binding domain"/>
    <property type="match status" value="1"/>
</dbReference>
<dbReference type="OrthoDB" id="2254214at2"/>
<keyword evidence="9" id="KW-1185">Reference proteome</keyword>
<dbReference type="GO" id="GO:0009099">
    <property type="term" value="P:L-valine biosynthetic process"/>
    <property type="evidence" value="ECO:0007669"/>
    <property type="project" value="TreeGrafter"/>
</dbReference>
<feature type="domain" description="Thiamine pyrophosphate enzyme TPP-binding" evidence="6">
    <location>
        <begin position="407"/>
        <end position="564"/>
    </location>
</feature>
<dbReference type="GO" id="GO:0050660">
    <property type="term" value="F:flavin adenine dinucleotide binding"/>
    <property type="evidence" value="ECO:0007669"/>
    <property type="project" value="TreeGrafter"/>
</dbReference>
<dbReference type="Gene3D" id="3.40.50.970">
    <property type="match status" value="2"/>
</dbReference>
<dbReference type="Pfam" id="PF02776">
    <property type="entry name" value="TPP_enzyme_N"/>
    <property type="match status" value="1"/>
</dbReference>
<evidence type="ECO:0000259" key="7">
    <source>
        <dbReference type="Pfam" id="PF02776"/>
    </source>
</evidence>
<dbReference type="GO" id="GO:0003984">
    <property type="term" value="F:acetolactate synthase activity"/>
    <property type="evidence" value="ECO:0007669"/>
    <property type="project" value="TreeGrafter"/>
</dbReference>
<keyword evidence="2 3" id="KW-0786">Thiamine pyrophosphate</keyword>
<dbReference type="SUPFAM" id="SSF52518">
    <property type="entry name" value="Thiamin diphosphate-binding fold (THDP-binding)"/>
    <property type="match status" value="2"/>
</dbReference>